<dbReference type="RefSeq" id="WP_259965106.1">
    <property type="nucleotide sequence ID" value="NZ_CP081051.1"/>
</dbReference>
<accession>A0ABY5WLJ4</accession>
<dbReference type="Pfam" id="PF06191">
    <property type="entry name" value="DUF995"/>
    <property type="match status" value="1"/>
</dbReference>
<reference evidence="2" key="1">
    <citation type="submission" date="2021-08" db="EMBL/GenBank/DDBJ databases">
        <authorList>
            <person name="Nwanade C."/>
            <person name="Wang M."/>
            <person name="Masoudi A."/>
            <person name="Yu Z."/>
            <person name="Liu J."/>
        </authorList>
    </citation>
    <scope>NUCLEOTIDE SEQUENCE</scope>
    <source>
        <strain evidence="2">S166</strain>
    </source>
</reference>
<sequence length="167" mass="18049">MKLAAKLAATVLLGALPSLVLADPKPRSAKPASPQRIAGIYAGKTDIWAEGCGGGIYYAPNQQARAWCGENSESLGAGEWTIDAQGSVCHQLSWYWPNGDQAGKSLGEQTCISHVVDRWGTVWRSWPNDPEWWPLAGKNSGIKKYSGMKKGYKFQSNVLGARSKLGL</sequence>
<feature type="signal peptide" evidence="1">
    <location>
        <begin position="1"/>
        <end position="22"/>
    </location>
</feature>
<protein>
    <submittedName>
        <fullName evidence="2">DUF995 domain-containing protein</fullName>
    </submittedName>
</protein>
<evidence type="ECO:0000256" key="1">
    <source>
        <dbReference type="SAM" id="SignalP"/>
    </source>
</evidence>
<gene>
    <name evidence="2" type="ORF">K3718_04365</name>
</gene>
<feature type="chain" id="PRO_5045150358" evidence="1">
    <location>
        <begin position="23"/>
        <end position="167"/>
    </location>
</feature>
<evidence type="ECO:0000313" key="3">
    <source>
        <dbReference type="Proteomes" id="UP001058514"/>
    </source>
</evidence>
<dbReference type="InterPro" id="IPR009337">
    <property type="entry name" value="DUF995"/>
</dbReference>
<proteinExistence type="predicted"/>
<keyword evidence="1" id="KW-0732">Signal</keyword>
<keyword evidence="3" id="KW-1185">Reference proteome</keyword>
<dbReference type="EMBL" id="CP081051">
    <property type="protein sequence ID" value="UWQ42328.1"/>
    <property type="molecule type" value="Genomic_DNA"/>
</dbReference>
<dbReference type="Proteomes" id="UP001058514">
    <property type="component" value="Chromosome"/>
</dbReference>
<evidence type="ECO:0000313" key="2">
    <source>
        <dbReference type="EMBL" id="UWQ42328.1"/>
    </source>
</evidence>
<name>A0ABY5WLJ4_9RHOB</name>
<organism evidence="2 3">
    <name type="scientific">Leisingera aquaemixtae</name>
    <dbReference type="NCBI Taxonomy" id="1396826"/>
    <lineage>
        <taxon>Bacteria</taxon>
        <taxon>Pseudomonadati</taxon>
        <taxon>Pseudomonadota</taxon>
        <taxon>Alphaproteobacteria</taxon>
        <taxon>Rhodobacterales</taxon>
        <taxon>Roseobacteraceae</taxon>
        <taxon>Leisingera</taxon>
    </lineage>
</organism>